<keyword evidence="1" id="KW-1277">Toxin-antitoxin system</keyword>
<dbReference type="Pfam" id="PF05016">
    <property type="entry name" value="ParE_toxin"/>
    <property type="match status" value="1"/>
</dbReference>
<dbReference type="InterPro" id="IPR035093">
    <property type="entry name" value="RelE/ParE_toxin_dom_sf"/>
</dbReference>
<comment type="caution">
    <text evidence="2">The sequence shown here is derived from an EMBL/GenBank/DDBJ whole genome shotgun (WGS) entry which is preliminary data.</text>
</comment>
<proteinExistence type="predicted"/>
<evidence type="ECO:0000256" key="1">
    <source>
        <dbReference type="ARBA" id="ARBA00022649"/>
    </source>
</evidence>
<sequence>MTYRFHRAALAEHLDEVALYESRLPGLGADYLAEFEKVMARVCATPDFYPRVGDSDLRKAGLKRFPFHVIYQVKSAQIHVLAIAHQRRRPAY</sequence>
<accession>A0A935T5R9</accession>
<evidence type="ECO:0000313" key="3">
    <source>
        <dbReference type="Proteomes" id="UP000706151"/>
    </source>
</evidence>
<gene>
    <name evidence="2" type="ORF">IPK02_05720</name>
</gene>
<name>A0A935T5R9_9PROT</name>
<dbReference type="Proteomes" id="UP000706151">
    <property type="component" value="Unassembled WGS sequence"/>
</dbReference>
<reference evidence="2 3" key="1">
    <citation type="submission" date="2020-10" db="EMBL/GenBank/DDBJ databases">
        <title>Connecting structure to function with the recovery of over 1000 high-quality activated sludge metagenome-assembled genomes encoding full-length rRNA genes using long-read sequencing.</title>
        <authorList>
            <person name="Singleton C.M."/>
            <person name="Petriglieri F."/>
            <person name="Kristensen J.M."/>
            <person name="Kirkegaard R.H."/>
            <person name="Michaelsen T.Y."/>
            <person name="Andersen M.H."/>
            <person name="Karst S.M."/>
            <person name="Dueholm M.S."/>
            <person name="Nielsen P.H."/>
            <person name="Albertsen M."/>
        </authorList>
    </citation>
    <scope>NUCLEOTIDE SEQUENCE [LARGE SCALE GENOMIC DNA]</scope>
    <source>
        <strain evidence="2">Fred_18-Q3-R57-64_BAT3C.720</strain>
    </source>
</reference>
<organism evidence="2 3">
    <name type="scientific">Candidatus Accumulibacter affinis</name>
    <dbReference type="NCBI Taxonomy" id="2954384"/>
    <lineage>
        <taxon>Bacteria</taxon>
        <taxon>Pseudomonadati</taxon>
        <taxon>Pseudomonadota</taxon>
        <taxon>Betaproteobacteria</taxon>
        <taxon>Candidatus Accumulibacter</taxon>
    </lineage>
</organism>
<dbReference type="EMBL" id="JADJOT010000005">
    <property type="protein sequence ID" value="MBK7953498.1"/>
    <property type="molecule type" value="Genomic_DNA"/>
</dbReference>
<evidence type="ECO:0000313" key="2">
    <source>
        <dbReference type="EMBL" id="MBK7953498.1"/>
    </source>
</evidence>
<dbReference type="Gene3D" id="3.30.2310.20">
    <property type="entry name" value="RelE-like"/>
    <property type="match status" value="1"/>
</dbReference>
<dbReference type="InterPro" id="IPR007712">
    <property type="entry name" value="RelE/ParE_toxin"/>
</dbReference>
<dbReference type="AlphaFoldDB" id="A0A935T5R9"/>
<protein>
    <submittedName>
        <fullName evidence="2">Type II toxin-antitoxin system RelE/ParE family toxin</fullName>
    </submittedName>
</protein>